<feature type="transmembrane region" description="Helical" evidence="1">
    <location>
        <begin position="90"/>
        <end position="108"/>
    </location>
</feature>
<evidence type="ECO:0000313" key="3">
    <source>
        <dbReference type="EMBL" id="PPS04927.1"/>
    </source>
</evidence>
<sequence length="311" mass="35151">MELDLRSMASCLALCKSKYFIGYVSWEHLTSKFHEGNVEGEVETRTSPVTQVLVVELEALFFIRDVNLQLNCLAVMIIVAASGMVGLEDFAFVVFSIFYMYLLLKVAFPRKISPQNSLVFDPRNKILGLYVTVGAIIGLYLPVAYIFHGILEGDKQGIKAAAPHVFLLSSQVFMEGVAFSDRFSIPVRVYVPVFYNTRRIFSLVDWLRCEFTKVDNEYAGSGKRVYVGRVLALANMGFWCFNLFGFLLPVYLPKAFKMYYSETKVSNVYAYMCNLTFEATPYPKVFSSPTVGRMSDALVTILGWIIFPSLP</sequence>
<dbReference type="PANTHER" id="PTHR33829">
    <property type="entry name" value="OSJNBA0044M19.10 PROTEIN"/>
    <property type="match status" value="1"/>
</dbReference>
<protein>
    <recommendedName>
        <fullName evidence="2">DUF7733 domain-containing protein</fullName>
    </recommendedName>
</protein>
<dbReference type="Pfam" id="PF24867">
    <property type="entry name" value="DUF7733"/>
    <property type="match status" value="1"/>
</dbReference>
<keyword evidence="1" id="KW-0472">Membrane</keyword>
<proteinExistence type="predicted"/>
<evidence type="ECO:0000256" key="1">
    <source>
        <dbReference type="SAM" id="Phobius"/>
    </source>
</evidence>
<keyword evidence="1" id="KW-1133">Transmembrane helix</keyword>
<feature type="transmembrane region" description="Helical" evidence="1">
    <location>
        <begin position="129"/>
        <end position="147"/>
    </location>
</feature>
<dbReference type="EMBL" id="KZ664529">
    <property type="protein sequence ID" value="PPS04927.1"/>
    <property type="molecule type" value="Genomic_DNA"/>
</dbReference>
<dbReference type="InterPro" id="IPR056635">
    <property type="entry name" value="DUF7733"/>
</dbReference>
<reference evidence="3 4" key="1">
    <citation type="submission" date="2015-01" db="EMBL/GenBank/DDBJ databases">
        <title>Genome of allotetraploid Gossypium barbadense reveals genomic plasticity and fiber elongation in cotton evolution.</title>
        <authorList>
            <person name="Chen X."/>
            <person name="Liu X."/>
            <person name="Zhao B."/>
            <person name="Zheng H."/>
            <person name="Hu Y."/>
            <person name="Lu G."/>
            <person name="Yang C."/>
            <person name="Chen J."/>
            <person name="Shan C."/>
            <person name="Zhang L."/>
            <person name="Zhou Y."/>
            <person name="Wang L."/>
            <person name="Guo W."/>
            <person name="Bai Y."/>
            <person name="Ruan J."/>
            <person name="Shangguan X."/>
            <person name="Mao Y."/>
            <person name="Jiang J."/>
            <person name="Zhu Y."/>
            <person name="Lei J."/>
            <person name="Kang H."/>
            <person name="Chen S."/>
            <person name="He X."/>
            <person name="Wang R."/>
            <person name="Wang Y."/>
            <person name="Chen J."/>
            <person name="Wang L."/>
            <person name="Yu S."/>
            <person name="Wang B."/>
            <person name="Wei J."/>
            <person name="Song S."/>
            <person name="Lu X."/>
            <person name="Gao Z."/>
            <person name="Gu W."/>
            <person name="Deng X."/>
            <person name="Ma D."/>
            <person name="Wang S."/>
            <person name="Liang W."/>
            <person name="Fang L."/>
            <person name="Cai C."/>
            <person name="Zhu X."/>
            <person name="Zhou B."/>
            <person name="Zhang Y."/>
            <person name="Chen Z."/>
            <person name="Xu S."/>
            <person name="Zhu R."/>
            <person name="Wang S."/>
            <person name="Zhang T."/>
            <person name="Zhao G."/>
        </authorList>
    </citation>
    <scope>NUCLEOTIDE SEQUENCE [LARGE SCALE GENOMIC DNA]</scope>
    <source>
        <strain evidence="4">cv. Xinhai21</strain>
        <tissue evidence="3">Leaf</tissue>
    </source>
</reference>
<accession>A0A2P5XNM0</accession>
<dbReference type="OrthoDB" id="1906194at2759"/>
<name>A0A2P5XNM0_GOSBA</name>
<organism evidence="3 4">
    <name type="scientific">Gossypium barbadense</name>
    <name type="common">Sea Island cotton</name>
    <name type="synonym">Hibiscus barbadensis</name>
    <dbReference type="NCBI Taxonomy" id="3634"/>
    <lineage>
        <taxon>Eukaryota</taxon>
        <taxon>Viridiplantae</taxon>
        <taxon>Streptophyta</taxon>
        <taxon>Embryophyta</taxon>
        <taxon>Tracheophyta</taxon>
        <taxon>Spermatophyta</taxon>
        <taxon>Magnoliopsida</taxon>
        <taxon>eudicotyledons</taxon>
        <taxon>Gunneridae</taxon>
        <taxon>Pentapetalae</taxon>
        <taxon>rosids</taxon>
        <taxon>malvids</taxon>
        <taxon>Malvales</taxon>
        <taxon>Malvaceae</taxon>
        <taxon>Malvoideae</taxon>
        <taxon>Gossypium</taxon>
    </lineage>
</organism>
<evidence type="ECO:0000313" key="4">
    <source>
        <dbReference type="Proteomes" id="UP000239757"/>
    </source>
</evidence>
<feature type="domain" description="DUF7733" evidence="2">
    <location>
        <begin position="69"/>
        <end position="260"/>
    </location>
</feature>
<dbReference type="AlphaFoldDB" id="A0A2P5XNM0"/>
<gene>
    <name evidence="3" type="ORF">GOBAR_AA15729</name>
</gene>
<evidence type="ECO:0000259" key="2">
    <source>
        <dbReference type="Pfam" id="PF24867"/>
    </source>
</evidence>
<keyword evidence="1" id="KW-0812">Transmembrane</keyword>
<feature type="transmembrane region" description="Helical" evidence="1">
    <location>
        <begin position="230"/>
        <end position="252"/>
    </location>
</feature>
<dbReference type="PANTHER" id="PTHR33829:SF1">
    <property type="entry name" value="TRANSMEMBRANE PROTEIN"/>
    <property type="match status" value="1"/>
</dbReference>
<dbReference type="Proteomes" id="UP000239757">
    <property type="component" value="Unassembled WGS sequence"/>
</dbReference>
<feature type="transmembrane region" description="Helical" evidence="1">
    <location>
        <begin position="66"/>
        <end position="84"/>
    </location>
</feature>